<keyword evidence="5 9" id="KW-0863">Zinc-finger</keyword>
<comment type="domain">
    <text evidence="9">The J domain is necessary and sufficient to stimulate DnaK ATPase activity. Zinc center 1 plays an important role in the autonomous, DnaK-independent chaperone activity of DnaJ. Zinc center 2 is essential for interaction with DnaK and for DnaJ activity.</text>
</comment>
<keyword evidence="13" id="KW-0560">Oxidoreductase</keyword>
<keyword evidence="7 9" id="KW-0346">Stress response</keyword>
<evidence type="ECO:0000259" key="12">
    <source>
        <dbReference type="PROSITE" id="PS51188"/>
    </source>
</evidence>
<dbReference type="Gene3D" id="1.10.287.110">
    <property type="entry name" value="DnaJ domain"/>
    <property type="match status" value="1"/>
</dbReference>
<feature type="repeat" description="CXXCXGXG motif" evidence="9">
    <location>
        <begin position="200"/>
        <end position="207"/>
    </location>
</feature>
<feature type="binding site" evidence="9">
    <location>
        <position position="167"/>
    </location>
    <ligand>
        <name>Zn(2+)</name>
        <dbReference type="ChEBI" id="CHEBI:29105"/>
        <label>2</label>
    </ligand>
</feature>
<dbReference type="SUPFAM" id="SSF57938">
    <property type="entry name" value="DnaJ/Hsp40 cysteine-rich domain"/>
    <property type="match status" value="1"/>
</dbReference>
<evidence type="ECO:0000256" key="3">
    <source>
        <dbReference type="ARBA" id="ARBA00022723"/>
    </source>
</evidence>
<dbReference type="NCBIfam" id="TIGR02349">
    <property type="entry name" value="DnaJ_bact"/>
    <property type="match status" value="1"/>
</dbReference>
<dbReference type="CDD" id="cd10719">
    <property type="entry name" value="DnaJ_zf"/>
    <property type="match status" value="1"/>
</dbReference>
<evidence type="ECO:0000256" key="6">
    <source>
        <dbReference type="ARBA" id="ARBA00022833"/>
    </source>
</evidence>
<evidence type="ECO:0000256" key="9">
    <source>
        <dbReference type="HAMAP-Rule" id="MF_01152"/>
    </source>
</evidence>
<feature type="binding site" evidence="9">
    <location>
        <position position="200"/>
    </location>
    <ligand>
        <name>Zn(2+)</name>
        <dbReference type="ChEBI" id="CHEBI:29105"/>
        <label>1</label>
    </ligand>
</feature>
<evidence type="ECO:0000313" key="14">
    <source>
        <dbReference type="Proteomes" id="UP001292571"/>
    </source>
</evidence>
<dbReference type="SMART" id="SM00271">
    <property type="entry name" value="DnaJ"/>
    <property type="match status" value="1"/>
</dbReference>
<evidence type="ECO:0000256" key="4">
    <source>
        <dbReference type="ARBA" id="ARBA00022737"/>
    </source>
</evidence>
<comment type="similarity">
    <text evidence="9">Belongs to the DnaJ family.</text>
</comment>
<feature type="binding site" evidence="9">
    <location>
        <position position="147"/>
    </location>
    <ligand>
        <name>Zn(2+)</name>
        <dbReference type="ChEBI" id="CHEBI:29105"/>
        <label>1</label>
    </ligand>
</feature>
<comment type="caution">
    <text evidence="13">The sequence shown here is derived from an EMBL/GenBank/DDBJ whole genome shotgun (WGS) entry which is preliminary data.</text>
</comment>
<evidence type="ECO:0000256" key="10">
    <source>
        <dbReference type="PROSITE-ProRule" id="PRU00546"/>
    </source>
</evidence>
<feature type="binding site" evidence="9">
    <location>
        <position position="186"/>
    </location>
    <ligand>
        <name>Zn(2+)</name>
        <dbReference type="ChEBI" id="CHEBI:29105"/>
        <label>2</label>
    </ligand>
</feature>
<proteinExistence type="inferred from homology"/>
<dbReference type="InterPro" id="IPR018253">
    <property type="entry name" value="DnaJ_domain_CS"/>
</dbReference>
<evidence type="ECO:0000256" key="1">
    <source>
        <dbReference type="ARBA" id="ARBA00022490"/>
    </source>
</evidence>
<dbReference type="PROSITE" id="PS50076">
    <property type="entry name" value="DNAJ_2"/>
    <property type="match status" value="1"/>
</dbReference>
<dbReference type="RefSeq" id="WP_274086219.1">
    <property type="nucleotide sequence ID" value="NZ_JAYEET010000035.1"/>
</dbReference>
<dbReference type="SUPFAM" id="SSF46565">
    <property type="entry name" value="Chaperone J-domain"/>
    <property type="match status" value="1"/>
</dbReference>
<dbReference type="InterPro" id="IPR001305">
    <property type="entry name" value="HSP_DnaJ_Cys-rich_dom"/>
</dbReference>
<feature type="zinc finger region" description="CR-type" evidence="10">
    <location>
        <begin position="134"/>
        <end position="212"/>
    </location>
</feature>
<feature type="repeat" description="CXXCXGXG motif" evidence="9">
    <location>
        <begin position="164"/>
        <end position="171"/>
    </location>
</feature>
<comment type="function">
    <text evidence="9">Participates actively in the response to hyperosmotic and heat shock by preventing the aggregation of stress-denatured proteins and by disaggregating proteins, also in an autonomous, DnaK-independent fashion. Unfolded proteins bind initially to DnaJ; upon interaction with the DnaJ-bound protein, DnaK hydrolyzes its bound ATP, resulting in the formation of a stable complex. GrpE releases ADP from DnaK; ATP binding to DnaK triggers the release of the substrate protein, thus completing the reaction cycle. Several rounds of ATP-dependent interactions between DnaJ, DnaK and GrpE are required for fully efficient folding. Also involved, together with DnaK and GrpE, in the DNA replication of plasmids through activation of initiation proteins.</text>
</comment>
<keyword evidence="3 9" id="KW-0479">Metal-binding</keyword>
<keyword evidence="2 9" id="KW-0235">DNA replication</keyword>
<dbReference type="Gene3D" id="2.10.230.10">
    <property type="entry name" value="Heat shock protein DnaJ, cysteine-rich domain"/>
    <property type="match status" value="1"/>
</dbReference>
<evidence type="ECO:0000256" key="7">
    <source>
        <dbReference type="ARBA" id="ARBA00023016"/>
    </source>
</evidence>
<feature type="binding site" evidence="9">
    <location>
        <position position="203"/>
    </location>
    <ligand>
        <name>Zn(2+)</name>
        <dbReference type="ChEBI" id="CHEBI:29105"/>
        <label>1</label>
    </ligand>
</feature>
<sequence>MAKRDFYEVLGVERGASEAELKKAYRRLAMKHHPDRNPDDKASEEKFKEANEAYEVLSDAAKRSAYDQYGHAGVDPQMGGGGGPGGANFSDIFGDVFSDFFGGGGGRGGGRGGAQRGSDLRYTLELDLEEAVRGTTVTIRVPTLVNCKPCDGSGAKKGTTPVTCTTCGGIGQVRMQQGFFSVQQTCPRCHGQGKMITDPCGSCHGQGRVEEHKTLSVKVPAGVDTGDRIRLTGEGEAGAMGGPAGDLYVVVNVREHAIFQRDGKHLYCEVPISFADAALGGELEVPTLDGRVKLKIPEGTQTGKMFRLRGKGVAPVRGGGAGDLMCKVAVETPVKLDKRQRELLDEFRKTLEGDSSHSPKANGWFEGVKRFFGDL</sequence>
<feature type="binding site" evidence="9">
    <location>
        <position position="164"/>
    </location>
    <ligand>
        <name>Zn(2+)</name>
        <dbReference type="ChEBI" id="CHEBI:29105"/>
        <label>2</label>
    </ligand>
</feature>
<dbReference type="PROSITE" id="PS00636">
    <property type="entry name" value="DNAJ_1"/>
    <property type="match status" value="1"/>
</dbReference>
<evidence type="ECO:0000259" key="11">
    <source>
        <dbReference type="PROSITE" id="PS50076"/>
    </source>
</evidence>
<dbReference type="InterPro" id="IPR036410">
    <property type="entry name" value="HSP_DnaJ_Cys-rich_dom_sf"/>
</dbReference>
<dbReference type="CDD" id="cd10747">
    <property type="entry name" value="DnaJ_C"/>
    <property type="match status" value="1"/>
</dbReference>
<feature type="domain" description="CR-type" evidence="12">
    <location>
        <begin position="134"/>
        <end position="212"/>
    </location>
</feature>
<gene>
    <name evidence="9 13" type="primary">dnaJ</name>
    <name evidence="13" type="ORF">SOP97_10490</name>
</gene>
<evidence type="ECO:0000256" key="2">
    <source>
        <dbReference type="ARBA" id="ARBA00022705"/>
    </source>
</evidence>
<comment type="cofactor">
    <cofactor evidence="9">
        <name>Zn(2+)</name>
        <dbReference type="ChEBI" id="CHEBI:29105"/>
    </cofactor>
    <text evidence="9">Binds 2 Zn(2+) ions per monomer.</text>
</comment>
<dbReference type="InterPro" id="IPR012724">
    <property type="entry name" value="DnaJ"/>
</dbReference>
<comment type="subunit">
    <text evidence="9">Homodimer.</text>
</comment>
<dbReference type="PANTHER" id="PTHR43096">
    <property type="entry name" value="DNAJ HOMOLOG 1, MITOCHONDRIAL-RELATED"/>
    <property type="match status" value="1"/>
</dbReference>
<keyword evidence="6 9" id="KW-0862">Zinc</keyword>
<dbReference type="HAMAP" id="MF_01152">
    <property type="entry name" value="DnaJ"/>
    <property type="match status" value="1"/>
</dbReference>
<dbReference type="Pfam" id="PF00226">
    <property type="entry name" value="DnaJ"/>
    <property type="match status" value="1"/>
</dbReference>
<dbReference type="InterPro" id="IPR001623">
    <property type="entry name" value="DnaJ_domain"/>
</dbReference>
<dbReference type="EMBL" id="JAYEET010000035">
    <property type="protein sequence ID" value="MEA1606238.1"/>
    <property type="molecule type" value="Genomic_DNA"/>
</dbReference>
<name>A0ABU5P9M3_9PSED</name>
<dbReference type="PROSITE" id="PS51188">
    <property type="entry name" value="ZF_CR"/>
    <property type="match status" value="1"/>
</dbReference>
<dbReference type="InterPro" id="IPR008971">
    <property type="entry name" value="HSP40/DnaJ_pept-bd"/>
</dbReference>
<protein>
    <recommendedName>
        <fullName evidence="9">Chaperone protein DnaJ</fullName>
    </recommendedName>
</protein>
<feature type="domain" description="J" evidence="11">
    <location>
        <begin position="5"/>
        <end position="70"/>
    </location>
</feature>
<dbReference type="InterPro" id="IPR002939">
    <property type="entry name" value="DnaJ_C"/>
</dbReference>
<dbReference type="GO" id="GO:0016491">
    <property type="term" value="F:oxidoreductase activity"/>
    <property type="evidence" value="ECO:0007669"/>
    <property type="project" value="UniProtKB-KW"/>
</dbReference>
<comment type="subcellular location">
    <subcellularLocation>
        <location evidence="9">Cytoplasm</location>
    </subcellularLocation>
</comment>
<dbReference type="Proteomes" id="UP001292571">
    <property type="component" value="Unassembled WGS sequence"/>
</dbReference>
<organism evidence="13 14">
    <name type="scientific">Pseudomonas spirodelae</name>
    <dbReference type="NCBI Taxonomy" id="3101751"/>
    <lineage>
        <taxon>Bacteria</taxon>
        <taxon>Pseudomonadati</taxon>
        <taxon>Pseudomonadota</taxon>
        <taxon>Gammaproteobacteria</taxon>
        <taxon>Pseudomonadales</taxon>
        <taxon>Pseudomonadaceae</taxon>
        <taxon>Pseudomonas</taxon>
    </lineage>
</organism>
<keyword evidence="14" id="KW-1185">Reference proteome</keyword>
<dbReference type="InterPro" id="IPR036869">
    <property type="entry name" value="J_dom_sf"/>
</dbReference>
<evidence type="ECO:0000256" key="8">
    <source>
        <dbReference type="ARBA" id="ARBA00023186"/>
    </source>
</evidence>
<dbReference type="PRINTS" id="PR00625">
    <property type="entry name" value="JDOMAIN"/>
</dbReference>
<evidence type="ECO:0000313" key="13">
    <source>
        <dbReference type="EMBL" id="MEA1606238.1"/>
    </source>
</evidence>
<keyword evidence="1 9" id="KW-0963">Cytoplasm</keyword>
<keyword evidence="8 9" id="KW-0143">Chaperone</keyword>
<dbReference type="Gene3D" id="2.60.260.20">
    <property type="entry name" value="Urease metallochaperone UreE, N-terminal domain"/>
    <property type="match status" value="2"/>
</dbReference>
<dbReference type="Pfam" id="PF00684">
    <property type="entry name" value="DnaJ_CXXCXGXG"/>
    <property type="match status" value="1"/>
</dbReference>
<dbReference type="NCBIfam" id="NF008035">
    <property type="entry name" value="PRK10767.1"/>
    <property type="match status" value="1"/>
</dbReference>
<feature type="binding site" evidence="9">
    <location>
        <position position="189"/>
    </location>
    <ligand>
        <name>Zn(2+)</name>
        <dbReference type="ChEBI" id="CHEBI:29105"/>
        <label>2</label>
    </ligand>
</feature>
<feature type="repeat" description="CXXCXGXG motif" evidence="9">
    <location>
        <begin position="147"/>
        <end position="154"/>
    </location>
</feature>
<dbReference type="SUPFAM" id="SSF49493">
    <property type="entry name" value="HSP40/DnaJ peptide-binding domain"/>
    <property type="match status" value="2"/>
</dbReference>
<reference evidence="13 14" key="1">
    <citation type="submission" date="2023-12" db="EMBL/GenBank/DDBJ databases">
        <title>Pseudomonas sp. T5W1.</title>
        <authorList>
            <person name="Maltman C."/>
        </authorList>
    </citation>
    <scope>NUCLEOTIDE SEQUENCE [LARGE SCALE GENOMIC DNA]</scope>
    <source>
        <strain evidence="13 14">T5W1</strain>
    </source>
</reference>
<accession>A0ABU5P9M3</accession>
<evidence type="ECO:0000256" key="5">
    <source>
        <dbReference type="ARBA" id="ARBA00022771"/>
    </source>
</evidence>
<feature type="repeat" description="CXXCXGXG motif" evidence="9">
    <location>
        <begin position="186"/>
        <end position="193"/>
    </location>
</feature>
<dbReference type="Pfam" id="PF01556">
    <property type="entry name" value="DnaJ_C"/>
    <property type="match status" value="1"/>
</dbReference>
<feature type="binding site" evidence="9">
    <location>
        <position position="150"/>
    </location>
    <ligand>
        <name>Zn(2+)</name>
        <dbReference type="ChEBI" id="CHEBI:29105"/>
        <label>1</label>
    </ligand>
</feature>
<dbReference type="CDD" id="cd06257">
    <property type="entry name" value="DnaJ"/>
    <property type="match status" value="1"/>
</dbReference>
<dbReference type="PANTHER" id="PTHR43096:SF48">
    <property type="entry name" value="CHAPERONE PROTEIN DNAJ"/>
    <property type="match status" value="1"/>
</dbReference>
<keyword evidence="4 9" id="KW-0677">Repeat</keyword>